<dbReference type="EMBL" id="VSRR010021364">
    <property type="protein sequence ID" value="MPC63866.1"/>
    <property type="molecule type" value="Genomic_DNA"/>
</dbReference>
<proteinExistence type="predicted"/>
<evidence type="ECO:0000313" key="2">
    <source>
        <dbReference type="Proteomes" id="UP000324222"/>
    </source>
</evidence>
<evidence type="ECO:0000313" key="1">
    <source>
        <dbReference type="EMBL" id="MPC63866.1"/>
    </source>
</evidence>
<comment type="caution">
    <text evidence="1">The sequence shown here is derived from an EMBL/GenBank/DDBJ whole genome shotgun (WGS) entry which is preliminary data.</text>
</comment>
<protein>
    <submittedName>
        <fullName evidence="1">Uncharacterized protein</fullName>
    </submittedName>
</protein>
<reference evidence="1 2" key="1">
    <citation type="submission" date="2019-05" db="EMBL/GenBank/DDBJ databases">
        <title>Another draft genome of Portunus trituberculatus and its Hox gene families provides insights of decapod evolution.</title>
        <authorList>
            <person name="Jeong J.-H."/>
            <person name="Song I."/>
            <person name="Kim S."/>
            <person name="Choi T."/>
            <person name="Kim D."/>
            <person name="Ryu S."/>
            <person name="Kim W."/>
        </authorList>
    </citation>
    <scope>NUCLEOTIDE SEQUENCE [LARGE SCALE GENOMIC DNA]</scope>
    <source>
        <tissue evidence="1">Muscle</tissue>
    </source>
</reference>
<dbReference type="Proteomes" id="UP000324222">
    <property type="component" value="Unassembled WGS sequence"/>
</dbReference>
<dbReference type="AlphaFoldDB" id="A0A5B7H1Y3"/>
<organism evidence="1 2">
    <name type="scientific">Portunus trituberculatus</name>
    <name type="common">Swimming crab</name>
    <name type="synonym">Neptunus trituberculatus</name>
    <dbReference type="NCBI Taxonomy" id="210409"/>
    <lineage>
        <taxon>Eukaryota</taxon>
        <taxon>Metazoa</taxon>
        <taxon>Ecdysozoa</taxon>
        <taxon>Arthropoda</taxon>
        <taxon>Crustacea</taxon>
        <taxon>Multicrustacea</taxon>
        <taxon>Malacostraca</taxon>
        <taxon>Eumalacostraca</taxon>
        <taxon>Eucarida</taxon>
        <taxon>Decapoda</taxon>
        <taxon>Pleocyemata</taxon>
        <taxon>Brachyura</taxon>
        <taxon>Eubrachyura</taxon>
        <taxon>Portunoidea</taxon>
        <taxon>Portunidae</taxon>
        <taxon>Portuninae</taxon>
        <taxon>Portunus</taxon>
    </lineage>
</organism>
<name>A0A5B7H1Y3_PORTR</name>
<sequence length="131" mass="14572">MNRNSPGDVEIEAEATRALSTGCDTLTQIMLFVTARSSRVRQKTQLGMWPQSCQQSRPPCTTYSTLPLSPPLTHVGLVLPLRCIMPPRLHLTSARRVRSGPVMQRPALRGHHSRGLVELQLDTLRSAYTGR</sequence>
<accession>A0A5B7H1Y3</accession>
<gene>
    <name evidence="1" type="ORF">E2C01_057973</name>
</gene>
<keyword evidence="2" id="KW-1185">Reference proteome</keyword>